<gene>
    <name evidence="1" type="ORF">GCM10011375_30940</name>
</gene>
<organism evidence="1 2">
    <name type="scientific">Hymenobacter qilianensis</name>
    <dbReference type="NCBI Taxonomy" id="1385715"/>
    <lineage>
        <taxon>Bacteria</taxon>
        <taxon>Pseudomonadati</taxon>
        <taxon>Bacteroidota</taxon>
        <taxon>Cytophagia</taxon>
        <taxon>Cytophagales</taxon>
        <taxon>Hymenobacteraceae</taxon>
        <taxon>Hymenobacter</taxon>
    </lineage>
</organism>
<dbReference type="EMBL" id="BMFN01000003">
    <property type="protein sequence ID" value="GGF73638.1"/>
    <property type="molecule type" value="Genomic_DNA"/>
</dbReference>
<keyword evidence="2" id="KW-1185">Reference proteome</keyword>
<sequence length="1080" mass="115645">MALAPYLLLAEGSRQLTPNRAVNPATNLPYSLTDPRNDRAGFLTHDVNAATGGLNLSLGFLKPLAWGTSDVPFLEDYRLHIRLKAGETLNYGVHRVARIGGGTHANLLLTLRYGAGAGTIVSQNKLLRDPATLSQAGLLTNQAGVIANTAQHEIGPSAAAGDGGYEPLTYTNTTGATHDFYVEFTQEGEFTNKGTQPGFNDLGARNPNFMSAVRSEYDFWDFTVRDAAGQEKPGRLFSKLWSFTTTTSGGTGYENRLSANFALFPLIESPQHRGQYYVKQIELAGIRPLVFYFVSNANGSRSSAATGTTFAERRRSQAGNTGYPEYPNFVNNPDKELWPSAPAPRFVTSQRGFCEGGLGKVAFTTVSDETGTVAILIDLNSNGVQDGDDVLLEQAVVPGANTLVWNGLDRAGKLVAAGLPIKLSFTSQGAPVNFPVYDVEGNSSGLRVQNIRPSVGGNTYYDRLYWDDSRLTAAKPQFFPETRPAPDMASVRTDGVISSTAAYQGVHRWGDDSNEAGNDYTINTWTYGFISAPSESIYTYAYSCDFDQDGVDDLADIDDDNDGLTDLAESFGIDPDVLVNGTPRYLAGSFMVPGVGGFRDVNGDGINDLFDLDLDGTPNHQDADSDGDGITDALEANNYAQPAQYQPGAGRIGGAVDVHGMPVAAQLSAGSRQTIFANADADNDGVRNMLDLDSDNDGILDNREAQTTAAYRAPSGLDFDHDGLDNAYDSAPGIDAATGKAAVAGTEISAATLADSDLDNVADLLDLNADNDALADWEEGFDDNHNNSSLDDLLARGAKFAAANPSKAAYYAAVGNAPAWLEDADGDEIPNFLDPGNAHYHDDNANGLVDIFDAAYGGTPSKAPRRDPAQADADFRFVPQPVKIAAPEKGPAPAAPAPLPVVLIDFQAHAAGRDALLSWATAQEQTNARFDVERSLDGQEFTVIGQRLGSGTTTQRQAYDFRDKNVGATPGTVYYRLRQVDTDDKVTLSEVKPVTFITQPAALLTLYPNPANEYTTIDLSGLPQVSYTIEIHGADGRMLARFEAAGGAPFRLTTATYPVGTYMIRVANRNFHQLLKLVKN</sequence>
<reference evidence="1 2" key="1">
    <citation type="journal article" date="2019" name="Int. J. Syst. Evol. Microbiol.">
        <title>The Global Catalogue of Microorganisms (GCM) 10K type strain sequencing project: providing services to taxonomists for standard genome sequencing and annotation.</title>
        <authorList>
            <consortium name="The Broad Institute Genomics Platform"/>
            <consortium name="The Broad Institute Genome Sequencing Center for Infectious Disease"/>
            <person name="Wu L."/>
            <person name="Ma J."/>
        </authorList>
    </citation>
    <scope>NUCLEOTIDE SEQUENCE [LARGE SCALE GENOMIC DNA]</scope>
    <source>
        <strain evidence="1 2">CGMCC 1.12720</strain>
    </source>
</reference>
<protein>
    <submittedName>
        <fullName evidence="1">Uncharacterized protein</fullName>
    </submittedName>
</protein>
<comment type="caution">
    <text evidence="1">The sequence shown here is derived from an EMBL/GenBank/DDBJ whole genome shotgun (WGS) entry which is preliminary data.</text>
</comment>
<evidence type="ECO:0000313" key="1">
    <source>
        <dbReference type="EMBL" id="GGF73638.1"/>
    </source>
</evidence>
<dbReference type="Proteomes" id="UP000605392">
    <property type="component" value="Unassembled WGS sequence"/>
</dbReference>
<evidence type="ECO:0000313" key="2">
    <source>
        <dbReference type="Proteomes" id="UP000605392"/>
    </source>
</evidence>
<proteinExistence type="predicted"/>
<accession>A0ACB5PUL6</accession>
<name>A0ACB5PUL6_9BACT</name>